<feature type="signal peptide" evidence="2">
    <location>
        <begin position="1"/>
        <end position="21"/>
    </location>
</feature>
<keyword evidence="6" id="KW-1185">Reference proteome</keyword>
<evidence type="ECO:0000313" key="5">
    <source>
        <dbReference type="EMBL" id="MBP0438586.1"/>
    </source>
</evidence>
<gene>
    <name evidence="5" type="ORF">J5Y06_08000</name>
</gene>
<dbReference type="InterPro" id="IPR003715">
    <property type="entry name" value="Poly_export_N"/>
</dbReference>
<dbReference type="InterPro" id="IPR049712">
    <property type="entry name" value="Poly_export"/>
</dbReference>
<reference evidence="5" key="1">
    <citation type="submission" date="2021-03" db="EMBL/GenBank/DDBJ databases">
        <title>Genome sequencing and assembly of Tianweitania sediminis.</title>
        <authorList>
            <person name="Chhetri G."/>
        </authorList>
    </citation>
    <scope>NUCLEOTIDE SEQUENCE</scope>
    <source>
        <strain evidence="5">Z8</strain>
    </source>
</reference>
<evidence type="ECO:0000259" key="3">
    <source>
        <dbReference type="Pfam" id="PF02563"/>
    </source>
</evidence>
<dbReference type="Gene3D" id="3.30.1950.10">
    <property type="entry name" value="wza like domain"/>
    <property type="match status" value="1"/>
</dbReference>
<name>A0A8J7R1Q8_9HYPH</name>
<dbReference type="PROSITE" id="PS51257">
    <property type="entry name" value="PROKAR_LIPOPROTEIN"/>
    <property type="match status" value="1"/>
</dbReference>
<evidence type="ECO:0000256" key="2">
    <source>
        <dbReference type="SAM" id="SignalP"/>
    </source>
</evidence>
<proteinExistence type="predicted"/>
<feature type="domain" description="Polysaccharide export protein N-terminal" evidence="3">
    <location>
        <begin position="54"/>
        <end position="127"/>
    </location>
</feature>
<dbReference type="GO" id="GO:0015159">
    <property type="term" value="F:polysaccharide transmembrane transporter activity"/>
    <property type="evidence" value="ECO:0007669"/>
    <property type="project" value="InterPro"/>
</dbReference>
<dbReference type="PANTHER" id="PTHR33619:SF3">
    <property type="entry name" value="POLYSACCHARIDE EXPORT PROTEIN GFCE-RELATED"/>
    <property type="match status" value="1"/>
</dbReference>
<dbReference type="Gene3D" id="3.10.560.10">
    <property type="entry name" value="Outer membrane lipoprotein wza domain like"/>
    <property type="match status" value="1"/>
</dbReference>
<dbReference type="InterPro" id="IPR019554">
    <property type="entry name" value="Soluble_ligand-bd"/>
</dbReference>
<organism evidence="5 6">
    <name type="scientific">Tianweitania sediminis</name>
    <dbReference type="NCBI Taxonomy" id="1502156"/>
    <lineage>
        <taxon>Bacteria</taxon>
        <taxon>Pseudomonadati</taxon>
        <taxon>Pseudomonadota</taxon>
        <taxon>Alphaproteobacteria</taxon>
        <taxon>Hyphomicrobiales</taxon>
        <taxon>Phyllobacteriaceae</taxon>
        <taxon>Tianweitania</taxon>
    </lineage>
</organism>
<dbReference type="AlphaFoldDB" id="A0A8J7R1Q8"/>
<feature type="domain" description="Soluble ligand binding" evidence="4">
    <location>
        <begin position="134"/>
        <end position="181"/>
    </location>
</feature>
<evidence type="ECO:0000259" key="4">
    <source>
        <dbReference type="Pfam" id="PF10531"/>
    </source>
</evidence>
<dbReference type="RefSeq" id="WP_209334617.1">
    <property type="nucleotide sequence ID" value="NZ_JAGIYY010000002.1"/>
</dbReference>
<dbReference type="PANTHER" id="PTHR33619">
    <property type="entry name" value="POLYSACCHARIDE EXPORT PROTEIN GFCE-RELATED"/>
    <property type="match status" value="1"/>
</dbReference>
<dbReference type="Proteomes" id="UP000666240">
    <property type="component" value="Unassembled WGS sequence"/>
</dbReference>
<evidence type="ECO:0000313" key="6">
    <source>
        <dbReference type="Proteomes" id="UP000666240"/>
    </source>
</evidence>
<dbReference type="EMBL" id="JAGIYY010000002">
    <property type="protein sequence ID" value="MBP0438586.1"/>
    <property type="molecule type" value="Genomic_DNA"/>
</dbReference>
<protein>
    <submittedName>
        <fullName evidence="5">Polysaccharide export protein</fullName>
    </submittedName>
</protein>
<sequence>MRPVFRCLILGLLAVSGCTTASNYEPSLFSGEQQVIGTTVLTGALPEPTTAADGNPQIVANDVLTVNVYGAAQLDRTVRVDANGEIALPLVGSIEAAGASQRELENTIALAYARDYLQSPQVSVFVKESVGQQVTVDGEVNRAGIYPVTARSTLLQVIAQAGNFSSLANNRKVLVFRPSGGLRYVAVFDVVALRNGRSPDPHIFGGDMVVVPSSAAKLVRHELKDLLGAAASVGSLAALGL</sequence>
<dbReference type="Pfam" id="PF02563">
    <property type="entry name" value="Poly_export"/>
    <property type="match status" value="1"/>
</dbReference>
<keyword evidence="1 2" id="KW-0732">Signal</keyword>
<evidence type="ECO:0000256" key="1">
    <source>
        <dbReference type="ARBA" id="ARBA00022729"/>
    </source>
</evidence>
<dbReference type="Pfam" id="PF10531">
    <property type="entry name" value="SLBB"/>
    <property type="match status" value="1"/>
</dbReference>
<comment type="caution">
    <text evidence="5">The sequence shown here is derived from an EMBL/GenBank/DDBJ whole genome shotgun (WGS) entry which is preliminary data.</text>
</comment>
<feature type="chain" id="PRO_5035180746" evidence="2">
    <location>
        <begin position="22"/>
        <end position="241"/>
    </location>
</feature>
<accession>A0A8J7R1Q8</accession>